<dbReference type="InterPro" id="IPR004358">
    <property type="entry name" value="Sig_transdc_His_kin-like_C"/>
</dbReference>
<feature type="transmembrane region" description="Helical" evidence="8">
    <location>
        <begin position="112"/>
        <end position="131"/>
    </location>
</feature>
<evidence type="ECO:0000256" key="4">
    <source>
        <dbReference type="ARBA" id="ARBA00022553"/>
    </source>
</evidence>
<dbReference type="GO" id="GO:0005886">
    <property type="term" value="C:plasma membrane"/>
    <property type="evidence" value="ECO:0007669"/>
    <property type="project" value="UniProtKB-SubCell"/>
</dbReference>
<sequence>MDAGQGYATVNVKRATRQAAALTLAGCLMNLVVIFASPRKSADFTIIIAGLVMSALALWLPWHRWHPLTPALLVVPHLAIQSYGTYHGIASAGGGYYVVIMAWLGMNFPVKLVYIASPLVVASYGISLALINEPVAGLWKALTTAVIAIFVGVALAKNVSRELIARQQIAAAERWRAALAATLAHDLRSPLSIIQLSVETVKAETDLPPDLDDLLGRTLRQVGRISRLVAGLMDMARIDAQGELRLDLATVPLAEAATEAAAFVGTPVTVQVAPGLTVLADVDRLQQILVNLIANAVRHGRPPIVVHAYEIEEGVRIEVRDHGKGVPSDRRTRLFQRFQSDDGVAESVGLGLWIVDQLARAHGGQAHFRPADPGTVMGVTLPSARGSIADDLAAR</sequence>
<keyword evidence="8" id="KW-0812">Transmembrane</keyword>
<keyword evidence="7" id="KW-0902">Two-component regulatory system</keyword>
<comment type="catalytic activity">
    <reaction evidence="1">
        <text>ATP + protein L-histidine = ADP + protein N-phospho-L-histidine.</text>
        <dbReference type="EC" id="2.7.13.3"/>
    </reaction>
</comment>
<keyword evidence="8" id="KW-1133">Transmembrane helix</keyword>
<keyword evidence="4" id="KW-0597">Phosphoprotein</keyword>
<dbReference type="PROSITE" id="PS50109">
    <property type="entry name" value="HIS_KIN"/>
    <property type="match status" value="1"/>
</dbReference>
<dbReference type="InterPro" id="IPR003661">
    <property type="entry name" value="HisK_dim/P_dom"/>
</dbReference>
<keyword evidence="5" id="KW-0808">Transferase</keyword>
<dbReference type="EC" id="2.7.13.3" evidence="3"/>
<dbReference type="PANTHER" id="PTHR43711">
    <property type="entry name" value="TWO-COMPONENT HISTIDINE KINASE"/>
    <property type="match status" value="1"/>
</dbReference>
<name>A0A238Y6K7_9ACTN</name>
<keyword evidence="6 10" id="KW-0418">Kinase</keyword>
<evidence type="ECO:0000259" key="9">
    <source>
        <dbReference type="PROSITE" id="PS50109"/>
    </source>
</evidence>
<evidence type="ECO:0000313" key="11">
    <source>
        <dbReference type="Proteomes" id="UP000198415"/>
    </source>
</evidence>
<dbReference type="SMART" id="SM00388">
    <property type="entry name" value="HisKA"/>
    <property type="match status" value="1"/>
</dbReference>
<evidence type="ECO:0000313" key="10">
    <source>
        <dbReference type="EMBL" id="SNR66458.1"/>
    </source>
</evidence>
<dbReference type="RefSeq" id="WP_089293462.1">
    <property type="nucleotide sequence ID" value="NZ_BOMU01000038.1"/>
</dbReference>
<comment type="subcellular location">
    <subcellularLocation>
        <location evidence="2">Cell membrane</location>
    </subcellularLocation>
</comment>
<evidence type="ECO:0000256" key="7">
    <source>
        <dbReference type="ARBA" id="ARBA00023012"/>
    </source>
</evidence>
<protein>
    <recommendedName>
        <fullName evidence="3">histidine kinase</fullName>
        <ecNumber evidence="3">2.7.13.3</ecNumber>
    </recommendedName>
</protein>
<evidence type="ECO:0000256" key="8">
    <source>
        <dbReference type="SAM" id="Phobius"/>
    </source>
</evidence>
<evidence type="ECO:0000256" key="5">
    <source>
        <dbReference type="ARBA" id="ARBA00022679"/>
    </source>
</evidence>
<dbReference type="InterPro" id="IPR003594">
    <property type="entry name" value="HATPase_dom"/>
</dbReference>
<gene>
    <name evidence="10" type="ORF">SAMN06264365_104286</name>
</gene>
<dbReference type="AlphaFoldDB" id="A0A238Y6K7"/>
<dbReference type="InterPro" id="IPR036890">
    <property type="entry name" value="HATPase_C_sf"/>
</dbReference>
<feature type="transmembrane region" description="Helical" evidence="8">
    <location>
        <begin position="19"/>
        <end position="37"/>
    </location>
</feature>
<dbReference type="PANTHER" id="PTHR43711:SF1">
    <property type="entry name" value="HISTIDINE KINASE 1"/>
    <property type="match status" value="1"/>
</dbReference>
<dbReference type="Pfam" id="PF02518">
    <property type="entry name" value="HATPase_c"/>
    <property type="match status" value="1"/>
</dbReference>
<dbReference type="CDD" id="cd00082">
    <property type="entry name" value="HisKA"/>
    <property type="match status" value="1"/>
</dbReference>
<dbReference type="OrthoDB" id="9757990at2"/>
<dbReference type="Gene3D" id="3.30.565.10">
    <property type="entry name" value="Histidine kinase-like ATPase, C-terminal domain"/>
    <property type="match status" value="1"/>
</dbReference>
<dbReference type="SUPFAM" id="SSF47384">
    <property type="entry name" value="Homodimeric domain of signal transducing histidine kinase"/>
    <property type="match status" value="1"/>
</dbReference>
<reference evidence="10 11" key="1">
    <citation type="submission" date="2017-06" db="EMBL/GenBank/DDBJ databases">
        <authorList>
            <person name="Kim H.J."/>
            <person name="Triplett B.A."/>
        </authorList>
    </citation>
    <scope>NUCLEOTIDE SEQUENCE [LARGE SCALE GENOMIC DNA]</scope>
    <source>
        <strain evidence="10 11">DSM 43151</strain>
    </source>
</reference>
<dbReference type="GO" id="GO:0000155">
    <property type="term" value="F:phosphorelay sensor kinase activity"/>
    <property type="evidence" value="ECO:0007669"/>
    <property type="project" value="InterPro"/>
</dbReference>
<dbReference type="PRINTS" id="PR00344">
    <property type="entry name" value="BCTRLSENSOR"/>
</dbReference>
<keyword evidence="11" id="KW-1185">Reference proteome</keyword>
<dbReference type="InterPro" id="IPR050736">
    <property type="entry name" value="Sensor_HK_Regulatory"/>
</dbReference>
<feature type="transmembrane region" description="Helical" evidence="8">
    <location>
        <begin position="83"/>
        <end position="105"/>
    </location>
</feature>
<dbReference type="InterPro" id="IPR036097">
    <property type="entry name" value="HisK_dim/P_sf"/>
</dbReference>
<dbReference type="Proteomes" id="UP000198415">
    <property type="component" value="Unassembled WGS sequence"/>
</dbReference>
<evidence type="ECO:0000256" key="1">
    <source>
        <dbReference type="ARBA" id="ARBA00000085"/>
    </source>
</evidence>
<dbReference type="SMART" id="SM00387">
    <property type="entry name" value="HATPase_c"/>
    <property type="match status" value="1"/>
</dbReference>
<dbReference type="InterPro" id="IPR005467">
    <property type="entry name" value="His_kinase_dom"/>
</dbReference>
<feature type="transmembrane region" description="Helical" evidence="8">
    <location>
        <begin position="44"/>
        <end position="63"/>
    </location>
</feature>
<feature type="transmembrane region" description="Helical" evidence="8">
    <location>
        <begin position="137"/>
        <end position="156"/>
    </location>
</feature>
<organism evidence="10 11">
    <name type="scientific">Actinoplanes regularis</name>
    <dbReference type="NCBI Taxonomy" id="52697"/>
    <lineage>
        <taxon>Bacteria</taxon>
        <taxon>Bacillati</taxon>
        <taxon>Actinomycetota</taxon>
        <taxon>Actinomycetes</taxon>
        <taxon>Micromonosporales</taxon>
        <taxon>Micromonosporaceae</taxon>
        <taxon>Actinoplanes</taxon>
    </lineage>
</organism>
<proteinExistence type="predicted"/>
<evidence type="ECO:0000256" key="3">
    <source>
        <dbReference type="ARBA" id="ARBA00012438"/>
    </source>
</evidence>
<dbReference type="EMBL" id="FZNR01000004">
    <property type="protein sequence ID" value="SNR66458.1"/>
    <property type="molecule type" value="Genomic_DNA"/>
</dbReference>
<dbReference type="Pfam" id="PF00512">
    <property type="entry name" value="HisKA"/>
    <property type="match status" value="1"/>
</dbReference>
<accession>A0A238Y6K7</accession>
<feature type="domain" description="Histidine kinase" evidence="9">
    <location>
        <begin position="182"/>
        <end position="385"/>
    </location>
</feature>
<evidence type="ECO:0000256" key="2">
    <source>
        <dbReference type="ARBA" id="ARBA00004236"/>
    </source>
</evidence>
<evidence type="ECO:0000256" key="6">
    <source>
        <dbReference type="ARBA" id="ARBA00022777"/>
    </source>
</evidence>
<dbReference type="SUPFAM" id="SSF55874">
    <property type="entry name" value="ATPase domain of HSP90 chaperone/DNA topoisomerase II/histidine kinase"/>
    <property type="match status" value="1"/>
</dbReference>
<keyword evidence="8" id="KW-0472">Membrane</keyword>
<dbReference type="Gene3D" id="1.10.287.130">
    <property type="match status" value="1"/>
</dbReference>
<dbReference type="CDD" id="cd00075">
    <property type="entry name" value="HATPase"/>
    <property type="match status" value="1"/>
</dbReference>